<accession>A0A1G8X0Y0</accession>
<reference evidence="8" key="1">
    <citation type="submission" date="2016-10" db="EMBL/GenBank/DDBJ databases">
        <authorList>
            <person name="Varghese N."/>
            <person name="Submissions S."/>
        </authorList>
    </citation>
    <scope>NUCLEOTIDE SEQUENCE [LARGE SCALE GENOMIC DNA]</scope>
    <source>
        <strain evidence="8">B4,CECT 8067,JCM 17497</strain>
    </source>
</reference>
<dbReference type="PANTHER" id="PTHR30482">
    <property type="entry name" value="HIGH-AFFINITY BRANCHED-CHAIN AMINO ACID TRANSPORT SYSTEM PERMEASE"/>
    <property type="match status" value="1"/>
</dbReference>
<evidence type="ECO:0000313" key="7">
    <source>
        <dbReference type="EMBL" id="SDJ84308.1"/>
    </source>
</evidence>
<dbReference type="OrthoDB" id="30958at2157"/>
<protein>
    <submittedName>
        <fullName evidence="7">Amino acid/amide ABC transporter membrane protein 2, HAAT family</fullName>
    </submittedName>
</protein>
<feature type="transmembrane region" description="Helical" evidence="6">
    <location>
        <begin position="282"/>
        <end position="307"/>
    </location>
</feature>
<dbReference type="GO" id="GO:0005886">
    <property type="term" value="C:plasma membrane"/>
    <property type="evidence" value="ECO:0007669"/>
    <property type="project" value="UniProtKB-SubCell"/>
</dbReference>
<keyword evidence="2" id="KW-1003">Cell membrane</keyword>
<dbReference type="Proteomes" id="UP000198882">
    <property type="component" value="Unassembled WGS sequence"/>
</dbReference>
<feature type="transmembrane region" description="Helical" evidence="6">
    <location>
        <begin position="60"/>
        <end position="79"/>
    </location>
</feature>
<keyword evidence="4 6" id="KW-1133">Transmembrane helix</keyword>
<dbReference type="Pfam" id="PF02653">
    <property type="entry name" value="BPD_transp_2"/>
    <property type="match status" value="1"/>
</dbReference>
<dbReference type="GO" id="GO:0015658">
    <property type="term" value="F:branched-chain amino acid transmembrane transporter activity"/>
    <property type="evidence" value="ECO:0007669"/>
    <property type="project" value="InterPro"/>
</dbReference>
<dbReference type="AlphaFoldDB" id="A0A1G8X0Y0"/>
<proteinExistence type="predicted"/>
<evidence type="ECO:0000256" key="5">
    <source>
        <dbReference type="ARBA" id="ARBA00023136"/>
    </source>
</evidence>
<keyword evidence="3 6" id="KW-0812">Transmembrane</keyword>
<comment type="subcellular location">
    <subcellularLocation>
        <location evidence="1">Cell membrane</location>
        <topology evidence="1">Multi-pass membrane protein</topology>
    </subcellularLocation>
</comment>
<dbReference type="InterPro" id="IPR001851">
    <property type="entry name" value="ABC_transp_permease"/>
</dbReference>
<evidence type="ECO:0000256" key="6">
    <source>
        <dbReference type="SAM" id="Phobius"/>
    </source>
</evidence>
<dbReference type="EMBL" id="FNFE01000002">
    <property type="protein sequence ID" value="SDJ84308.1"/>
    <property type="molecule type" value="Genomic_DNA"/>
</dbReference>
<feature type="transmembrane region" description="Helical" evidence="6">
    <location>
        <begin position="196"/>
        <end position="214"/>
    </location>
</feature>
<keyword evidence="8" id="KW-1185">Reference proteome</keyword>
<feature type="transmembrane region" description="Helical" evidence="6">
    <location>
        <begin position="32"/>
        <end position="54"/>
    </location>
</feature>
<evidence type="ECO:0000256" key="1">
    <source>
        <dbReference type="ARBA" id="ARBA00004651"/>
    </source>
</evidence>
<sequence length="358" mass="38543">MSSDTGRLGGPLNSIADGYNDRFGQVFGELNGLQFALIIGSLLVLLLVPVWAPLLGMSGLLRTLALASIWAILAMGWDIQSGYTGYISFGHAVLSGGAAYTTALLIGNVNPDLSLAVTLPLSVLAALTIGLVIAVPSLRLKGPYFSLVTFVAGLIFYQLTYAFSDYTGGELGVRVGRIDFTVGGFEITTFDPVMRYYVMLVPMLLIAVTLLYVARSNVGMIFVAIRENETAVSAAGIDTTKFKIWSFVLSSIPMGIGGWLLAHFYGTVNPLNFLLVDRSIELIAMAVVGGMSSILGPIGGAFLVIVLREEVLRIFGATGRWVMLWTLILLVLVFARDGLFRKLWHYLGRLGSRDGGEN</sequence>
<evidence type="ECO:0000256" key="4">
    <source>
        <dbReference type="ARBA" id="ARBA00022989"/>
    </source>
</evidence>
<feature type="transmembrane region" description="Helical" evidence="6">
    <location>
        <begin position="144"/>
        <end position="163"/>
    </location>
</feature>
<dbReference type="InterPro" id="IPR043428">
    <property type="entry name" value="LivM-like"/>
</dbReference>
<dbReference type="CDD" id="cd06581">
    <property type="entry name" value="TM_PBP1_LivM_like"/>
    <property type="match status" value="1"/>
</dbReference>
<name>A0A1G8X0Y0_9EURY</name>
<evidence type="ECO:0000256" key="2">
    <source>
        <dbReference type="ARBA" id="ARBA00022475"/>
    </source>
</evidence>
<keyword evidence="5 6" id="KW-0472">Membrane</keyword>
<feature type="transmembrane region" description="Helical" evidence="6">
    <location>
        <begin position="314"/>
        <end position="335"/>
    </location>
</feature>
<gene>
    <name evidence="7" type="ORF">SAMN04515672_1581</name>
</gene>
<feature type="transmembrane region" description="Helical" evidence="6">
    <location>
        <begin position="113"/>
        <end position="135"/>
    </location>
</feature>
<dbReference type="STRING" id="1095776.SAMN04515672_1581"/>
<evidence type="ECO:0000256" key="3">
    <source>
        <dbReference type="ARBA" id="ARBA00022692"/>
    </source>
</evidence>
<dbReference type="RefSeq" id="WP_090304236.1">
    <property type="nucleotide sequence ID" value="NZ_FNFE01000002.1"/>
</dbReference>
<dbReference type="PANTHER" id="PTHR30482:SF10">
    <property type="entry name" value="HIGH-AFFINITY BRANCHED-CHAIN AMINO ACID TRANSPORT PROTEIN BRAE"/>
    <property type="match status" value="1"/>
</dbReference>
<feature type="transmembrane region" description="Helical" evidence="6">
    <location>
        <begin position="244"/>
        <end position="262"/>
    </location>
</feature>
<organism evidence="7 8">
    <name type="scientific">Natronorubrum texcoconense</name>
    <dbReference type="NCBI Taxonomy" id="1095776"/>
    <lineage>
        <taxon>Archaea</taxon>
        <taxon>Methanobacteriati</taxon>
        <taxon>Methanobacteriota</taxon>
        <taxon>Stenosarchaea group</taxon>
        <taxon>Halobacteria</taxon>
        <taxon>Halobacteriales</taxon>
        <taxon>Natrialbaceae</taxon>
        <taxon>Natronorubrum</taxon>
    </lineage>
</organism>
<evidence type="ECO:0000313" key="8">
    <source>
        <dbReference type="Proteomes" id="UP000198882"/>
    </source>
</evidence>